<evidence type="ECO:0000313" key="3">
    <source>
        <dbReference type="WBParaSite" id="jg22086"/>
    </source>
</evidence>
<dbReference type="InterPro" id="IPR023393">
    <property type="entry name" value="START-like_dom_sf"/>
</dbReference>
<dbReference type="Proteomes" id="UP000887574">
    <property type="component" value="Unplaced"/>
</dbReference>
<dbReference type="InterPro" id="IPR002913">
    <property type="entry name" value="START_lipid-bd_dom"/>
</dbReference>
<proteinExistence type="predicted"/>
<dbReference type="WBParaSite" id="jg22086">
    <property type="protein sequence ID" value="jg22086"/>
    <property type="gene ID" value="jg22086"/>
</dbReference>
<evidence type="ECO:0000259" key="1">
    <source>
        <dbReference type="Pfam" id="PF01852"/>
    </source>
</evidence>
<dbReference type="AlphaFoldDB" id="A0A915DR96"/>
<organism evidence="2 3">
    <name type="scientific">Ditylenchus dipsaci</name>
    <dbReference type="NCBI Taxonomy" id="166011"/>
    <lineage>
        <taxon>Eukaryota</taxon>
        <taxon>Metazoa</taxon>
        <taxon>Ecdysozoa</taxon>
        <taxon>Nematoda</taxon>
        <taxon>Chromadorea</taxon>
        <taxon>Rhabditida</taxon>
        <taxon>Tylenchina</taxon>
        <taxon>Tylenchomorpha</taxon>
        <taxon>Sphaerularioidea</taxon>
        <taxon>Anguinidae</taxon>
        <taxon>Anguininae</taxon>
        <taxon>Ditylenchus</taxon>
    </lineage>
</organism>
<evidence type="ECO:0000313" key="2">
    <source>
        <dbReference type="Proteomes" id="UP000887574"/>
    </source>
</evidence>
<reference evidence="3" key="1">
    <citation type="submission" date="2022-11" db="UniProtKB">
        <authorList>
            <consortium name="WormBaseParasite"/>
        </authorList>
    </citation>
    <scope>IDENTIFICATION</scope>
</reference>
<sequence length="115" mass="13241">MLLWSAVTTWRGGCAFKNDFDLDFLQLTSLRVSESKLTIAMVCQTVVEGHAKHLPSNKLKREDVRCKITYVAQVHPGGWVPSFGLRQIYKVEYPKFLKSFTEYVVNKVKEQPLHL</sequence>
<protein>
    <submittedName>
        <fullName evidence="3">START domain-containing protein</fullName>
    </submittedName>
</protein>
<name>A0A915DR96_9BILA</name>
<accession>A0A915DR96</accession>
<dbReference type="GO" id="GO:0008289">
    <property type="term" value="F:lipid binding"/>
    <property type="evidence" value="ECO:0007669"/>
    <property type="project" value="InterPro"/>
</dbReference>
<dbReference type="SUPFAM" id="SSF55961">
    <property type="entry name" value="Bet v1-like"/>
    <property type="match status" value="1"/>
</dbReference>
<feature type="domain" description="START" evidence="1">
    <location>
        <begin position="56"/>
        <end position="104"/>
    </location>
</feature>
<keyword evidence="2" id="KW-1185">Reference proteome</keyword>
<dbReference type="Gene3D" id="3.30.530.20">
    <property type="match status" value="1"/>
</dbReference>
<dbReference type="Pfam" id="PF01852">
    <property type="entry name" value="START"/>
    <property type="match status" value="1"/>
</dbReference>